<dbReference type="Pfam" id="PF03466">
    <property type="entry name" value="LysR_substrate"/>
    <property type="match status" value="1"/>
</dbReference>
<name>A0ABV8RZF4_9BURK</name>
<sequence length="309" mass="34529">MDRFDTMQAFARVVETGSFTKAAETMRVSRTTVTQWVQQLESRLQVKLLSRTTRKVKVTDAGAAFYARVIRLLADVEDAENSVAQAHWLAEGPLRVDVPSPLARMILIPALPAFHARYPRIQVIMRVSDRTVDLLDENVDCVIRGGPISDQSLVAKRLGELRLQTYASPEYVRRAGQPTHPGELEASPHQVVGYLWAHKNQHFPYAMRRGQELVHVRSTHRLAVDDGNAYLAAGVAGLGVVWLPDYMASDAVAQGALVRLLTDWQLDPMPLHAVFHPSRRMSARLEAFVDWTAEHIAALIASKRGDQIE</sequence>
<dbReference type="SUPFAM" id="SSF53850">
    <property type="entry name" value="Periplasmic binding protein-like II"/>
    <property type="match status" value="1"/>
</dbReference>
<keyword evidence="3" id="KW-0238">DNA-binding</keyword>
<evidence type="ECO:0000259" key="5">
    <source>
        <dbReference type="PROSITE" id="PS50931"/>
    </source>
</evidence>
<dbReference type="PROSITE" id="PS50931">
    <property type="entry name" value="HTH_LYSR"/>
    <property type="match status" value="1"/>
</dbReference>
<gene>
    <name evidence="6" type="ORF">ACFO0J_12055</name>
</gene>
<dbReference type="InterPro" id="IPR000847">
    <property type="entry name" value="LysR_HTH_N"/>
</dbReference>
<evidence type="ECO:0000256" key="3">
    <source>
        <dbReference type="ARBA" id="ARBA00023125"/>
    </source>
</evidence>
<dbReference type="SUPFAM" id="SSF46785">
    <property type="entry name" value="Winged helix' DNA-binding domain"/>
    <property type="match status" value="1"/>
</dbReference>
<proteinExistence type="inferred from homology"/>
<evidence type="ECO:0000256" key="4">
    <source>
        <dbReference type="ARBA" id="ARBA00023163"/>
    </source>
</evidence>
<evidence type="ECO:0000313" key="7">
    <source>
        <dbReference type="Proteomes" id="UP001595756"/>
    </source>
</evidence>
<dbReference type="Gene3D" id="1.10.10.10">
    <property type="entry name" value="Winged helix-like DNA-binding domain superfamily/Winged helix DNA-binding domain"/>
    <property type="match status" value="1"/>
</dbReference>
<keyword evidence="2" id="KW-0805">Transcription regulation</keyword>
<reference evidence="7" key="1">
    <citation type="journal article" date="2019" name="Int. J. Syst. Evol. Microbiol.">
        <title>The Global Catalogue of Microorganisms (GCM) 10K type strain sequencing project: providing services to taxonomists for standard genome sequencing and annotation.</title>
        <authorList>
            <consortium name="The Broad Institute Genomics Platform"/>
            <consortium name="The Broad Institute Genome Sequencing Center for Infectious Disease"/>
            <person name="Wu L."/>
            <person name="Ma J."/>
        </authorList>
    </citation>
    <scope>NUCLEOTIDE SEQUENCE [LARGE SCALE GENOMIC DNA]</scope>
    <source>
        <strain evidence="7">CGMCC 1.19029</strain>
    </source>
</reference>
<keyword evidence="7" id="KW-1185">Reference proteome</keyword>
<dbReference type="InterPro" id="IPR036390">
    <property type="entry name" value="WH_DNA-bd_sf"/>
</dbReference>
<dbReference type="RefSeq" id="WP_376813336.1">
    <property type="nucleotide sequence ID" value="NZ_JBHSDY010000007.1"/>
</dbReference>
<dbReference type="PANTHER" id="PTHR30537:SF17">
    <property type="entry name" value="LYSR-FAMILY REGULATORY PROTEIN"/>
    <property type="match status" value="1"/>
</dbReference>
<dbReference type="InterPro" id="IPR058163">
    <property type="entry name" value="LysR-type_TF_proteobact-type"/>
</dbReference>
<comment type="caution">
    <text evidence="6">The sequence shown here is derived from an EMBL/GenBank/DDBJ whole genome shotgun (WGS) entry which is preliminary data.</text>
</comment>
<dbReference type="PANTHER" id="PTHR30537">
    <property type="entry name" value="HTH-TYPE TRANSCRIPTIONAL REGULATOR"/>
    <property type="match status" value="1"/>
</dbReference>
<organism evidence="6 7">
    <name type="scientific">Castellaniella hirudinis</name>
    <dbReference type="NCBI Taxonomy" id="1144617"/>
    <lineage>
        <taxon>Bacteria</taxon>
        <taxon>Pseudomonadati</taxon>
        <taxon>Pseudomonadota</taxon>
        <taxon>Betaproteobacteria</taxon>
        <taxon>Burkholderiales</taxon>
        <taxon>Alcaligenaceae</taxon>
        <taxon>Castellaniella</taxon>
    </lineage>
</organism>
<dbReference type="CDD" id="cd08472">
    <property type="entry name" value="PBP2_CrgA_like_3"/>
    <property type="match status" value="1"/>
</dbReference>
<evidence type="ECO:0000256" key="2">
    <source>
        <dbReference type="ARBA" id="ARBA00023015"/>
    </source>
</evidence>
<dbReference type="Proteomes" id="UP001595756">
    <property type="component" value="Unassembled WGS sequence"/>
</dbReference>
<dbReference type="InterPro" id="IPR036388">
    <property type="entry name" value="WH-like_DNA-bd_sf"/>
</dbReference>
<keyword evidence="4" id="KW-0804">Transcription</keyword>
<evidence type="ECO:0000256" key="1">
    <source>
        <dbReference type="ARBA" id="ARBA00009437"/>
    </source>
</evidence>
<comment type="similarity">
    <text evidence="1">Belongs to the LysR transcriptional regulatory family.</text>
</comment>
<dbReference type="Gene3D" id="3.40.190.290">
    <property type="match status" value="1"/>
</dbReference>
<dbReference type="InterPro" id="IPR005119">
    <property type="entry name" value="LysR_subst-bd"/>
</dbReference>
<dbReference type="EMBL" id="JBHSDY010000007">
    <property type="protein sequence ID" value="MFC4298776.1"/>
    <property type="molecule type" value="Genomic_DNA"/>
</dbReference>
<feature type="domain" description="HTH lysR-type" evidence="5">
    <location>
        <begin position="1"/>
        <end position="59"/>
    </location>
</feature>
<evidence type="ECO:0000313" key="6">
    <source>
        <dbReference type="EMBL" id="MFC4298776.1"/>
    </source>
</evidence>
<dbReference type="Pfam" id="PF00126">
    <property type="entry name" value="HTH_1"/>
    <property type="match status" value="1"/>
</dbReference>
<protein>
    <submittedName>
        <fullName evidence="6">LysR substrate-binding domain-containing protein</fullName>
    </submittedName>
</protein>
<accession>A0ABV8RZF4</accession>